<dbReference type="KEGG" id="phm:PSMK_05430"/>
<dbReference type="RefSeq" id="WP_014435922.1">
    <property type="nucleotide sequence ID" value="NC_017080.1"/>
</dbReference>
<protein>
    <recommendedName>
        <fullName evidence="4">Haemolysin activator HlyB C-terminal domain-containing protein</fullName>
    </recommendedName>
</protein>
<evidence type="ECO:0000313" key="3">
    <source>
        <dbReference type="Proteomes" id="UP000007881"/>
    </source>
</evidence>
<evidence type="ECO:0000313" key="2">
    <source>
        <dbReference type="EMBL" id="BAM02702.1"/>
    </source>
</evidence>
<dbReference type="HOGENOM" id="CLU_648677_0_0_0"/>
<accession>I0IBR4</accession>
<dbReference type="EMBL" id="AP012338">
    <property type="protein sequence ID" value="BAM02702.1"/>
    <property type="molecule type" value="Genomic_DNA"/>
</dbReference>
<dbReference type="AlphaFoldDB" id="I0IBR4"/>
<evidence type="ECO:0008006" key="4">
    <source>
        <dbReference type="Google" id="ProtNLM"/>
    </source>
</evidence>
<proteinExistence type="predicted"/>
<dbReference type="OrthoDB" id="9764669at2"/>
<evidence type="ECO:0000256" key="1">
    <source>
        <dbReference type="SAM" id="SignalP"/>
    </source>
</evidence>
<feature type="chain" id="PRO_5003629573" description="Haemolysin activator HlyB C-terminal domain-containing protein" evidence="1">
    <location>
        <begin position="27"/>
        <end position="423"/>
    </location>
</feature>
<feature type="signal peptide" evidence="1">
    <location>
        <begin position="1"/>
        <end position="26"/>
    </location>
</feature>
<dbReference type="Proteomes" id="UP000007881">
    <property type="component" value="Chromosome"/>
</dbReference>
<gene>
    <name evidence="2" type="ordered locus">PSMK_05430</name>
</gene>
<sequence length="423" mass="44298">MRHRTPVRRSALAAAAALLPPAAASAQADLFVVTAESTSGVPLAADARGSDVLDLLEDAISAEQRFDGFAGRDARVSLNYAGVADAATVDVSADGRSATLTLGPTGFTRTFNADDRDGLQDEIEDFLKEDGAGVYAAFLAALREQTLISVVDGNPNAATAVFGTQSFRRHAVPGPEAYGGPRALSFDLDENRVAFVRYEGTAGLYASGDFEGTRYTGQLHGGVDLTERVGLSGAYTLGYQKVEDADLFQAGLEVGVPITLLGLAPAHGGERTVSLRLVPVVQLGGAGSIDTADGGAFFGYGGNASGSVRVGDFTFTGGLGLVAYDGIDTEFDDDFTFETDLGQGVLSAGGEVLWRIGNDFSIDAGASYHRFLDDAAVEDWWSPTAGVAWTASWSTLRAGYEADLADAEDFDGHRLQLSWTVSF</sequence>
<keyword evidence="3" id="KW-1185">Reference proteome</keyword>
<keyword evidence="1" id="KW-0732">Signal</keyword>
<organism evidence="2 3">
    <name type="scientific">Phycisphaera mikurensis (strain NBRC 102666 / KCTC 22515 / FYK2301M01)</name>
    <dbReference type="NCBI Taxonomy" id="1142394"/>
    <lineage>
        <taxon>Bacteria</taxon>
        <taxon>Pseudomonadati</taxon>
        <taxon>Planctomycetota</taxon>
        <taxon>Phycisphaerae</taxon>
        <taxon>Phycisphaerales</taxon>
        <taxon>Phycisphaeraceae</taxon>
        <taxon>Phycisphaera</taxon>
    </lineage>
</organism>
<reference evidence="2 3" key="1">
    <citation type="submission" date="2012-02" db="EMBL/GenBank/DDBJ databases">
        <title>Complete genome sequence of Phycisphaera mikurensis NBRC 102666.</title>
        <authorList>
            <person name="Ankai A."/>
            <person name="Hosoyama A."/>
            <person name="Terui Y."/>
            <person name="Sekine M."/>
            <person name="Fukai R."/>
            <person name="Kato Y."/>
            <person name="Nakamura S."/>
            <person name="Yamada-Narita S."/>
            <person name="Kawakoshi A."/>
            <person name="Fukunaga Y."/>
            <person name="Yamazaki S."/>
            <person name="Fujita N."/>
        </authorList>
    </citation>
    <scope>NUCLEOTIDE SEQUENCE [LARGE SCALE GENOMIC DNA]</scope>
    <source>
        <strain evidence="3">NBRC 102666 / KCTC 22515 / FYK2301M01</strain>
    </source>
</reference>
<name>I0IBR4_PHYMF</name>